<proteinExistence type="predicted"/>
<reference evidence="1" key="1">
    <citation type="submission" date="2022-06" db="EMBL/GenBank/DDBJ databases">
        <title>Isolation of gut microbiota from human fecal samples.</title>
        <authorList>
            <person name="Pamer E.G."/>
            <person name="Barat B."/>
            <person name="Waligurski E."/>
            <person name="Medina S."/>
            <person name="Paddock L."/>
            <person name="Mostad J."/>
        </authorList>
    </citation>
    <scope>NUCLEOTIDE SEQUENCE</scope>
    <source>
        <strain evidence="1">DFI.7.96</strain>
    </source>
</reference>
<evidence type="ECO:0000313" key="2">
    <source>
        <dbReference type="Proteomes" id="UP001205063"/>
    </source>
</evidence>
<accession>A0AAW5KLB3</accession>
<organism evidence="1 2">
    <name type="scientific">Bittarella massiliensis</name>
    <name type="common">ex Durand et al. 2017</name>
    <dbReference type="NCBI Taxonomy" id="1720313"/>
    <lineage>
        <taxon>Bacteria</taxon>
        <taxon>Bacillati</taxon>
        <taxon>Bacillota</taxon>
        <taxon>Clostridia</taxon>
        <taxon>Eubacteriales</taxon>
        <taxon>Oscillospiraceae</taxon>
        <taxon>Bittarella (ex Durand et al. 2017)</taxon>
    </lineage>
</organism>
<dbReference type="EMBL" id="JANGAB010000586">
    <property type="protein sequence ID" value="MCQ4951035.1"/>
    <property type="molecule type" value="Genomic_DNA"/>
</dbReference>
<dbReference type="Proteomes" id="UP001205063">
    <property type="component" value="Unassembled WGS sequence"/>
</dbReference>
<dbReference type="AlphaFoldDB" id="A0AAW5KLB3"/>
<comment type="caution">
    <text evidence="1">The sequence shown here is derived from an EMBL/GenBank/DDBJ whole genome shotgun (WGS) entry which is preliminary data.</text>
</comment>
<name>A0AAW5KLB3_9FIRM</name>
<sequence>MRKTDLKKTYLKVTNSINIYGELTAGKNERARRKLPRTTYINTLLNQQLENLKAHGLEDCQWLFPDADGEPLNP</sequence>
<evidence type="ECO:0000313" key="1">
    <source>
        <dbReference type="EMBL" id="MCQ4951035.1"/>
    </source>
</evidence>
<protein>
    <recommendedName>
        <fullName evidence="3">TnpV protein</fullName>
    </recommendedName>
</protein>
<dbReference type="RefSeq" id="WP_256137073.1">
    <property type="nucleotide sequence ID" value="NZ_JANGAB010000586.1"/>
</dbReference>
<evidence type="ECO:0008006" key="3">
    <source>
        <dbReference type="Google" id="ProtNLM"/>
    </source>
</evidence>
<feature type="non-terminal residue" evidence="1">
    <location>
        <position position="74"/>
    </location>
</feature>
<gene>
    <name evidence="1" type="ORF">NE646_15570</name>
</gene>